<evidence type="ECO:0000256" key="1">
    <source>
        <dbReference type="SAM" id="MobiDB-lite"/>
    </source>
</evidence>
<evidence type="ECO:0000313" key="5">
    <source>
        <dbReference type="Proteomes" id="UP001221686"/>
    </source>
</evidence>
<keyword evidence="3" id="KW-0732">Signal</keyword>
<sequence length="297" mass="32241">MPRLRPQIGLAIALVCLPQPAHADSFRPPEDKLPVEVTIAVENLDAHPEYIFVLWPDACLRNDGNMGTYTVLNWQEDDGRPDLFEEGCSRQRLFAYPRDTYSEDEGVLSENARQQLGDDPPSDPRVLVQTITAEEIWWVPDEVDVSGIEDVYRVGIDSTGLSLTPTRVRFRFSGGAIFERLFYKGRRPRLPRVSDTPPKPPPAPAAPAAEPAPAAADTPAPDASATPDTKAEPPTPDAKAEPPAPVITPAPPASEPEPATSEEISQRPWLPPPLMYGGACLLVAIAAGLALRRRPGA</sequence>
<keyword evidence="2" id="KW-0812">Transmembrane</keyword>
<name>A0ABT5E9J7_9BACT</name>
<proteinExistence type="predicted"/>
<dbReference type="Proteomes" id="UP001221686">
    <property type="component" value="Unassembled WGS sequence"/>
</dbReference>
<feature type="compositionally biased region" description="Low complexity" evidence="1">
    <location>
        <begin position="206"/>
        <end position="228"/>
    </location>
</feature>
<keyword evidence="5" id="KW-1185">Reference proteome</keyword>
<evidence type="ECO:0000313" key="4">
    <source>
        <dbReference type="EMBL" id="MDC0722019.1"/>
    </source>
</evidence>
<organism evidence="4 5">
    <name type="scientific">Nannocystis bainbridge</name>
    <dbReference type="NCBI Taxonomy" id="2995303"/>
    <lineage>
        <taxon>Bacteria</taxon>
        <taxon>Pseudomonadati</taxon>
        <taxon>Myxococcota</taxon>
        <taxon>Polyangia</taxon>
        <taxon>Nannocystales</taxon>
        <taxon>Nannocystaceae</taxon>
        <taxon>Nannocystis</taxon>
    </lineage>
</organism>
<keyword evidence="2" id="KW-0472">Membrane</keyword>
<accession>A0ABT5E9J7</accession>
<keyword evidence="2" id="KW-1133">Transmembrane helix</keyword>
<evidence type="ECO:0000256" key="3">
    <source>
        <dbReference type="SAM" id="SignalP"/>
    </source>
</evidence>
<protein>
    <submittedName>
        <fullName evidence="4">Uncharacterized protein</fullName>
    </submittedName>
</protein>
<feature type="transmembrane region" description="Helical" evidence="2">
    <location>
        <begin position="274"/>
        <end position="291"/>
    </location>
</feature>
<reference evidence="4 5" key="1">
    <citation type="submission" date="2022-11" db="EMBL/GenBank/DDBJ databases">
        <title>Minimal conservation of predation-associated metabolite biosynthetic gene clusters underscores biosynthetic potential of Myxococcota including descriptions for ten novel species: Archangium lansinium sp. nov., Myxococcus landrumus sp. nov., Nannocystis bai.</title>
        <authorList>
            <person name="Ahearne A."/>
            <person name="Stevens C."/>
            <person name="Dowd S."/>
        </authorList>
    </citation>
    <scope>NUCLEOTIDE SEQUENCE [LARGE SCALE GENOMIC DNA]</scope>
    <source>
        <strain evidence="4 5">BB15-2</strain>
    </source>
</reference>
<dbReference type="EMBL" id="JAQNDL010000003">
    <property type="protein sequence ID" value="MDC0722019.1"/>
    <property type="molecule type" value="Genomic_DNA"/>
</dbReference>
<evidence type="ECO:0000256" key="2">
    <source>
        <dbReference type="SAM" id="Phobius"/>
    </source>
</evidence>
<feature type="compositionally biased region" description="Pro residues" evidence="1">
    <location>
        <begin position="242"/>
        <end position="255"/>
    </location>
</feature>
<gene>
    <name evidence="4" type="ORF">POL25_34250</name>
</gene>
<comment type="caution">
    <text evidence="4">The sequence shown here is derived from an EMBL/GenBank/DDBJ whole genome shotgun (WGS) entry which is preliminary data.</text>
</comment>
<dbReference type="RefSeq" id="WP_272090519.1">
    <property type="nucleotide sequence ID" value="NZ_JAQNDL010000003.1"/>
</dbReference>
<feature type="signal peptide" evidence="3">
    <location>
        <begin position="1"/>
        <end position="23"/>
    </location>
</feature>
<feature type="chain" id="PRO_5047176756" evidence="3">
    <location>
        <begin position="24"/>
        <end position="297"/>
    </location>
</feature>
<feature type="region of interest" description="Disordered" evidence="1">
    <location>
        <begin position="188"/>
        <end position="270"/>
    </location>
</feature>